<evidence type="ECO:0000256" key="5">
    <source>
        <dbReference type="ARBA" id="ARBA00022840"/>
    </source>
</evidence>
<evidence type="ECO:0000256" key="3">
    <source>
        <dbReference type="ARBA" id="ARBA00022598"/>
    </source>
</evidence>
<evidence type="ECO:0000313" key="15">
    <source>
        <dbReference type="EMBL" id="ADM95031.1"/>
    </source>
</evidence>
<comment type="catalytic activity">
    <reaction evidence="8 9">
        <text>tRNA(Leu) + L-leucine + ATP = L-leucyl-tRNA(Leu) + AMP + diphosphate</text>
        <dbReference type="Rhea" id="RHEA:11688"/>
        <dbReference type="Rhea" id="RHEA-COMP:9613"/>
        <dbReference type="Rhea" id="RHEA-COMP:9622"/>
        <dbReference type="ChEBI" id="CHEBI:30616"/>
        <dbReference type="ChEBI" id="CHEBI:33019"/>
        <dbReference type="ChEBI" id="CHEBI:57427"/>
        <dbReference type="ChEBI" id="CHEBI:78442"/>
        <dbReference type="ChEBI" id="CHEBI:78494"/>
        <dbReference type="ChEBI" id="CHEBI:456215"/>
        <dbReference type="EC" id="6.1.1.4"/>
    </reaction>
</comment>
<feature type="domain" description="Aminoacyl-tRNA synthetase class Ia" evidence="11">
    <location>
        <begin position="421"/>
        <end position="622"/>
    </location>
</feature>
<keyword evidence="7 9" id="KW-0030">Aminoacyl-tRNA synthetase</keyword>
<keyword evidence="2 9" id="KW-0963">Cytoplasm</keyword>
<keyword evidence="4 9" id="KW-0547">Nucleotide-binding</keyword>
<dbReference type="SUPFAM" id="SSF50677">
    <property type="entry name" value="ValRS/IleRS/LeuRS editing domain"/>
    <property type="match status" value="1"/>
</dbReference>
<dbReference type="Gene3D" id="1.10.730.10">
    <property type="entry name" value="Isoleucyl-tRNA Synthetase, Domain 1"/>
    <property type="match status" value="2"/>
</dbReference>
<dbReference type="PRINTS" id="PR00985">
    <property type="entry name" value="TRNASYNTHLEU"/>
</dbReference>
<dbReference type="CDD" id="cd00812">
    <property type="entry name" value="LeuRS_core"/>
    <property type="match status" value="1"/>
</dbReference>
<evidence type="ECO:0000256" key="10">
    <source>
        <dbReference type="RuleBase" id="RU363035"/>
    </source>
</evidence>
<dbReference type="GO" id="GO:0004823">
    <property type="term" value="F:leucine-tRNA ligase activity"/>
    <property type="evidence" value="ECO:0007669"/>
    <property type="project" value="UniProtKB-UniRule"/>
</dbReference>
<dbReference type="EC" id="6.1.1.4" evidence="9"/>
<dbReference type="Pfam" id="PF00133">
    <property type="entry name" value="tRNA-synt_1"/>
    <property type="match status" value="1"/>
</dbReference>
<evidence type="ECO:0000256" key="4">
    <source>
        <dbReference type="ARBA" id="ARBA00022741"/>
    </source>
</evidence>
<protein>
    <recommendedName>
        <fullName evidence="9">Leucine--tRNA ligase</fullName>
        <ecNumber evidence="9">6.1.1.4</ecNumber>
    </recommendedName>
    <alternativeName>
        <fullName evidence="9">Leucyl-tRNA synthetase</fullName>
        <shortName evidence="9">LeuRS</shortName>
    </alternativeName>
</protein>
<dbReference type="HAMAP" id="MF_00049_B">
    <property type="entry name" value="Leu_tRNA_synth_B"/>
    <property type="match status" value="1"/>
</dbReference>
<keyword evidence="3 9" id="KW-0436">Ligase</keyword>
<dbReference type="GO" id="GO:0005524">
    <property type="term" value="F:ATP binding"/>
    <property type="evidence" value="ECO:0007669"/>
    <property type="project" value="UniProtKB-UniRule"/>
</dbReference>
<evidence type="ECO:0000256" key="2">
    <source>
        <dbReference type="ARBA" id="ARBA00022490"/>
    </source>
</evidence>
<dbReference type="FunFam" id="3.10.20.590:FF:000001">
    <property type="entry name" value="Leucine--tRNA ligase"/>
    <property type="match status" value="1"/>
</dbReference>
<evidence type="ECO:0000256" key="1">
    <source>
        <dbReference type="ARBA" id="ARBA00005594"/>
    </source>
</evidence>
<dbReference type="Pfam" id="PF13603">
    <property type="entry name" value="tRNA-synt_1_2"/>
    <property type="match status" value="1"/>
</dbReference>
<dbReference type="InterPro" id="IPR013155">
    <property type="entry name" value="M/V/L/I-tRNA-synth_anticd-bd"/>
</dbReference>
<dbReference type="Gene3D" id="3.40.50.620">
    <property type="entry name" value="HUPs"/>
    <property type="match status" value="2"/>
</dbReference>
<evidence type="ECO:0000256" key="8">
    <source>
        <dbReference type="ARBA" id="ARBA00047469"/>
    </source>
</evidence>
<dbReference type="FunFam" id="3.40.50.620:FF:000212">
    <property type="entry name" value="Leucine--tRNA ligase"/>
    <property type="match status" value="1"/>
</dbReference>
<dbReference type="FunFam" id="1.10.730.10:FF:000002">
    <property type="entry name" value="Leucine--tRNA ligase"/>
    <property type="match status" value="1"/>
</dbReference>
<dbReference type="EMBL" id="GU180083">
    <property type="protein sequence ID" value="ADM95031.1"/>
    <property type="molecule type" value="Genomic_DNA"/>
</dbReference>
<dbReference type="SUPFAM" id="SSF47323">
    <property type="entry name" value="Anticodon-binding domain of a subclass of class I aminoacyl-tRNA synthetases"/>
    <property type="match status" value="1"/>
</dbReference>
<dbReference type="InterPro" id="IPR015413">
    <property type="entry name" value="Methionyl/Leucyl_tRNA_Synth"/>
</dbReference>
<dbReference type="Gene3D" id="3.10.20.590">
    <property type="match status" value="1"/>
</dbReference>
<evidence type="ECO:0000256" key="9">
    <source>
        <dbReference type="HAMAP-Rule" id="MF_00049"/>
    </source>
</evidence>
<dbReference type="GO" id="GO:0006429">
    <property type="term" value="P:leucyl-tRNA aminoacylation"/>
    <property type="evidence" value="ECO:0007669"/>
    <property type="project" value="UniProtKB-UniRule"/>
</dbReference>
<dbReference type="InterPro" id="IPR025709">
    <property type="entry name" value="Leu_tRNA-synth_edit"/>
</dbReference>
<keyword evidence="5 9" id="KW-0067">ATP-binding</keyword>
<dbReference type="SUPFAM" id="SSF52374">
    <property type="entry name" value="Nucleotidylyl transferase"/>
    <property type="match status" value="1"/>
</dbReference>
<dbReference type="InterPro" id="IPR009008">
    <property type="entry name" value="Val/Leu/Ile-tRNA-synth_edit"/>
</dbReference>
<evidence type="ECO:0000259" key="11">
    <source>
        <dbReference type="Pfam" id="PF00133"/>
    </source>
</evidence>
<feature type="domain" description="Leucyl-tRNA synthetase editing" evidence="14">
    <location>
        <begin position="221"/>
        <end position="408"/>
    </location>
</feature>
<dbReference type="PANTHER" id="PTHR43740">
    <property type="entry name" value="LEUCYL-TRNA SYNTHETASE"/>
    <property type="match status" value="1"/>
</dbReference>
<gene>
    <name evidence="9" type="primary">leuS</name>
</gene>
<evidence type="ECO:0000259" key="14">
    <source>
        <dbReference type="Pfam" id="PF13603"/>
    </source>
</evidence>
<dbReference type="PANTHER" id="PTHR43740:SF2">
    <property type="entry name" value="LEUCINE--TRNA LIGASE, MITOCHONDRIAL"/>
    <property type="match status" value="1"/>
</dbReference>
<dbReference type="FunFam" id="3.40.50.620:FF:000003">
    <property type="entry name" value="Leucine--tRNA ligase"/>
    <property type="match status" value="1"/>
</dbReference>
<feature type="domain" description="Methionyl/Valyl/Leucyl/Isoleucyl-tRNA synthetase anticodon-binding" evidence="12">
    <location>
        <begin position="669"/>
        <end position="796"/>
    </location>
</feature>
<accession>G3BMT6</accession>
<feature type="binding site" evidence="9">
    <location>
        <position position="585"/>
    </location>
    <ligand>
        <name>ATP</name>
        <dbReference type="ChEBI" id="CHEBI:30616"/>
    </ligand>
</feature>
<dbReference type="GO" id="GO:0005829">
    <property type="term" value="C:cytosol"/>
    <property type="evidence" value="ECO:0007669"/>
    <property type="project" value="TreeGrafter"/>
</dbReference>
<feature type="short sequence motif" description="'KMSKS' region" evidence="9">
    <location>
        <begin position="582"/>
        <end position="586"/>
    </location>
</feature>
<sequence>MKEKYNFQEIEQKWQQYWYSKGLFENNMNLSKKKYYVLEMFPYPSGEPHMGHVKNYVIGDVVARYKHSRGFNILHPMGWDSFGLPAENAAIKHQIHPSLWTQENIKKMKNTLLSMGISYDWRREISTSNPEYYKWTQWMFLQLYKNGLAYKKKAVVNWCPSCATVLANEQVVNGSCERCGTEVTKKELSQWFFKITHYAQQLLDDMSLLEEWPERVLTMQKNWIGRSEGAMVNFKIAGEEETFSVFTTRPDTLYGVTFFVLSPAHPIVEKLVKGTPYEEEVKRFQEMFQKESITEKDIALTEKRGCFTGRYVINPLNQEKVPIWLANYVLMEYGTGMVMGVPAHDQRDLDFARKYNLPVRIVIKPENSQLSEINLEEAYDQEGIMVNSGKFSGLPSAKGREMVISYLEETGLGKREISYRLRDWLISRQRYWGAPIPIIYCPTCGMVPVPEEDLPIRLPLDVDFKPTGLSPLLSSKQFLYTVCPQCGKKAKRDTDTMDTFVCSSWYFLRYCSPHLEDKPFDQNELHYWMPVDQYIGGVEHAILHLLYSRFFVKALYDMGYLRFKEPFKRLFTQGMVCKDGAAMSKSKGNVVTPGNIFKQYGVDATRLMILFASPPEMDMEWSEKGIEGAARFLNRVWRMVYQYRKLFQEQENELFENSDREAFGEAFKKLERKTHQTIKKVTEDIEERFHFNTAISAIMELVNEFYGLKVKIGQISEKEKNILKETIKIIIKLLSPIVPHFCEELWQEIGYKKSIYLESWPNYNPQLIKEDEILIVVQINGILRDKITVPADSSEEFIKNTILKLPKIRKWIEGKTINKIIYIPGKLVNVVIS</sequence>
<organism evidence="15">
    <name type="scientific">uncultured Atribacterota bacterium</name>
    <dbReference type="NCBI Taxonomy" id="263865"/>
    <lineage>
        <taxon>Bacteria</taxon>
        <taxon>Pseudomonadati</taxon>
        <taxon>Atribacterota</taxon>
        <taxon>environmental samples</taxon>
    </lineage>
</organism>
<dbReference type="Pfam" id="PF08264">
    <property type="entry name" value="Anticodon_1"/>
    <property type="match status" value="1"/>
</dbReference>
<feature type="short sequence motif" description="'HIGH' region" evidence="9">
    <location>
        <begin position="42"/>
        <end position="52"/>
    </location>
</feature>
<keyword evidence="6 9" id="KW-0648">Protein biosynthesis</keyword>
<dbReference type="PROSITE" id="PS00178">
    <property type="entry name" value="AA_TRNA_LIGASE_I"/>
    <property type="match status" value="1"/>
</dbReference>
<dbReference type="InterPro" id="IPR002302">
    <property type="entry name" value="Leu-tRNA-ligase"/>
</dbReference>
<feature type="domain" description="Methionyl/Leucyl tRNA synthetase" evidence="13">
    <location>
        <begin position="37"/>
        <end position="184"/>
    </location>
</feature>
<comment type="subcellular location">
    <subcellularLocation>
        <location evidence="9">Cytoplasm</location>
    </subcellularLocation>
</comment>
<reference evidence="15" key="1">
    <citation type="submission" date="2009-11" db="EMBL/GenBank/DDBJ databases">
        <title>Microbial diversity profiles of fluids from low-temperature petroleum reservoirs with and without exogenous water perturbation.</title>
        <authorList>
            <person name="Pham V.D."/>
            <person name="Hnatow L.L."/>
            <person name="Zhang S."/>
            <person name="Fallon R.D."/>
            <person name="DeLong E.F."/>
            <person name="Keeler S.J."/>
        </authorList>
    </citation>
    <scope>NUCLEOTIDE SEQUENCE</scope>
</reference>
<evidence type="ECO:0000256" key="7">
    <source>
        <dbReference type="ARBA" id="ARBA00023146"/>
    </source>
</evidence>
<dbReference type="InterPro" id="IPR009080">
    <property type="entry name" value="tRNAsynth_Ia_anticodon-bd"/>
</dbReference>
<dbReference type="GO" id="GO:0002161">
    <property type="term" value="F:aminoacyl-tRNA deacylase activity"/>
    <property type="evidence" value="ECO:0007669"/>
    <property type="project" value="InterPro"/>
</dbReference>
<dbReference type="InterPro" id="IPR001412">
    <property type="entry name" value="aa-tRNA-synth_I_CS"/>
</dbReference>
<dbReference type="AlphaFoldDB" id="G3BMT6"/>
<name>G3BMT6_9BACT</name>
<dbReference type="Pfam" id="PF09334">
    <property type="entry name" value="tRNA-synt_1g"/>
    <property type="match status" value="1"/>
</dbReference>
<evidence type="ECO:0000256" key="6">
    <source>
        <dbReference type="ARBA" id="ARBA00022917"/>
    </source>
</evidence>
<proteinExistence type="inferred from homology"/>
<dbReference type="NCBIfam" id="TIGR00396">
    <property type="entry name" value="leuS_bact"/>
    <property type="match status" value="1"/>
</dbReference>
<evidence type="ECO:0000259" key="12">
    <source>
        <dbReference type="Pfam" id="PF08264"/>
    </source>
</evidence>
<dbReference type="InterPro" id="IPR014729">
    <property type="entry name" value="Rossmann-like_a/b/a_fold"/>
</dbReference>
<dbReference type="CDD" id="cd07958">
    <property type="entry name" value="Anticodon_Ia_Leu_BEm"/>
    <property type="match status" value="1"/>
</dbReference>
<evidence type="ECO:0000259" key="13">
    <source>
        <dbReference type="Pfam" id="PF09334"/>
    </source>
</evidence>
<dbReference type="InterPro" id="IPR002300">
    <property type="entry name" value="aa-tRNA-synth_Ia"/>
</dbReference>
<comment type="similarity">
    <text evidence="1 9 10">Belongs to the class-I aminoacyl-tRNA synthetase family.</text>
</comment>